<name>A0A2V3VZ20_9BACI</name>
<keyword evidence="1" id="KW-0812">Transmembrane</keyword>
<gene>
    <name evidence="2" type="ORF">DFR56_106172</name>
</gene>
<dbReference type="OrthoDB" id="2916159at2"/>
<evidence type="ECO:0008006" key="4">
    <source>
        <dbReference type="Google" id="ProtNLM"/>
    </source>
</evidence>
<evidence type="ECO:0000313" key="2">
    <source>
        <dbReference type="EMBL" id="PXW87102.1"/>
    </source>
</evidence>
<evidence type="ECO:0000313" key="3">
    <source>
        <dbReference type="Proteomes" id="UP000247978"/>
    </source>
</evidence>
<dbReference type="EMBL" id="QJJQ01000006">
    <property type="protein sequence ID" value="PXW87102.1"/>
    <property type="molecule type" value="Genomic_DNA"/>
</dbReference>
<proteinExistence type="predicted"/>
<keyword evidence="3" id="KW-1185">Reference proteome</keyword>
<feature type="transmembrane region" description="Helical" evidence="1">
    <location>
        <begin position="21"/>
        <end position="45"/>
    </location>
</feature>
<comment type="caution">
    <text evidence="2">The sequence shown here is derived from an EMBL/GenBank/DDBJ whole genome shotgun (WGS) entry which is preliminary data.</text>
</comment>
<evidence type="ECO:0000256" key="1">
    <source>
        <dbReference type="SAM" id="Phobius"/>
    </source>
</evidence>
<dbReference type="Proteomes" id="UP000247978">
    <property type="component" value="Unassembled WGS sequence"/>
</dbReference>
<protein>
    <recommendedName>
        <fullName evidence="4">Cytochrome c oxidase subunit IIa family protein</fullName>
    </recommendedName>
</protein>
<keyword evidence="1" id="KW-1133">Transmembrane helix</keyword>
<accession>A0A2V3VZ20</accession>
<dbReference type="AlphaFoldDB" id="A0A2V3VZ20"/>
<dbReference type="RefSeq" id="WP_110395329.1">
    <property type="nucleotide sequence ID" value="NZ_JADIJL010000008.1"/>
</dbReference>
<sequence length="47" mass="5474">MDKREEESSADQLYDRRLKGTFITVLGIGVIIFISWLAMFLYYIATV</sequence>
<organism evidence="2 3">
    <name type="scientific">Pseudogracilibacillus auburnensis</name>
    <dbReference type="NCBI Taxonomy" id="1494959"/>
    <lineage>
        <taxon>Bacteria</taxon>
        <taxon>Bacillati</taxon>
        <taxon>Bacillota</taxon>
        <taxon>Bacilli</taxon>
        <taxon>Bacillales</taxon>
        <taxon>Bacillaceae</taxon>
        <taxon>Pseudogracilibacillus</taxon>
    </lineage>
</organism>
<reference evidence="2 3" key="1">
    <citation type="submission" date="2018-05" db="EMBL/GenBank/DDBJ databases">
        <title>Genomic Encyclopedia of Type Strains, Phase IV (KMG-IV): sequencing the most valuable type-strain genomes for metagenomic binning, comparative biology and taxonomic classification.</title>
        <authorList>
            <person name="Goeker M."/>
        </authorList>
    </citation>
    <scope>NUCLEOTIDE SEQUENCE [LARGE SCALE GENOMIC DNA]</scope>
    <source>
        <strain evidence="2 3">DSM 28556</strain>
    </source>
</reference>
<keyword evidence="1" id="KW-0472">Membrane</keyword>